<evidence type="ECO:0000313" key="2">
    <source>
        <dbReference type="Proteomes" id="UP001159363"/>
    </source>
</evidence>
<protein>
    <submittedName>
        <fullName evidence="1">Uncharacterized protein</fullName>
    </submittedName>
</protein>
<accession>A0ABQ9IAD5</accession>
<keyword evidence="2" id="KW-1185">Reference proteome</keyword>
<dbReference type="Proteomes" id="UP001159363">
    <property type="component" value="Chromosome 2"/>
</dbReference>
<dbReference type="PANTHER" id="PTHR10773:SF19">
    <property type="match status" value="1"/>
</dbReference>
<dbReference type="PANTHER" id="PTHR10773">
    <property type="entry name" value="DNA-DIRECTED RNA POLYMERASES I, II, AND III SUBUNIT RPABC2"/>
    <property type="match status" value="1"/>
</dbReference>
<evidence type="ECO:0000313" key="1">
    <source>
        <dbReference type="EMBL" id="KAJ8893422.1"/>
    </source>
</evidence>
<dbReference type="EMBL" id="JARBHB010000002">
    <property type="protein sequence ID" value="KAJ8893422.1"/>
    <property type="molecule type" value="Genomic_DNA"/>
</dbReference>
<reference evidence="1 2" key="1">
    <citation type="submission" date="2023-02" db="EMBL/GenBank/DDBJ databases">
        <title>LHISI_Scaffold_Assembly.</title>
        <authorList>
            <person name="Stuart O.P."/>
            <person name="Cleave R."/>
            <person name="Magrath M.J.L."/>
            <person name="Mikheyev A.S."/>
        </authorList>
    </citation>
    <scope>NUCLEOTIDE SEQUENCE [LARGE SCALE GENOMIC DNA]</scope>
    <source>
        <strain evidence="1">Daus_M_001</strain>
        <tissue evidence="1">Leg muscle</tissue>
    </source>
</reference>
<comment type="caution">
    <text evidence="1">The sequence shown here is derived from an EMBL/GenBank/DDBJ whole genome shotgun (WGS) entry which is preliminary data.</text>
</comment>
<proteinExistence type="predicted"/>
<name>A0ABQ9IAD5_9NEOP</name>
<gene>
    <name evidence="1" type="ORF">PR048_006013</name>
</gene>
<sequence length="322" mass="37347">MYDIFKESHPNIKCLCSSYRNIFRSEFKLRFGPPRSDSCSYCHELYIHLVAAEIEDEQKRISAQSTLHHRKAETAYKVLHEDVVMSKSNPTYIVLCTDMQQFSTYNQCAHNMGTEIPFMFVWNESVAKRGSSEVTSCILKCIELHFEPLKVGEVGRLVVWTYRCVAQNNNWRCIALYHYLIVKKYFTTIDQKFLVSGYVFLPCNRDFALIERRNLQCIIQSSSLKLLLTQVRHLVNTTWTKKTSLTCGPLKGCLKSSPKNQILSERESPYNLSKAIGRKLLRPLSTVLPQLYEEAIAIKKAKKKEKKKKRLARYVQVPSRSI</sequence>
<feature type="non-terminal residue" evidence="1">
    <location>
        <position position="322"/>
    </location>
</feature>
<organism evidence="1 2">
    <name type="scientific">Dryococelus australis</name>
    <dbReference type="NCBI Taxonomy" id="614101"/>
    <lineage>
        <taxon>Eukaryota</taxon>
        <taxon>Metazoa</taxon>
        <taxon>Ecdysozoa</taxon>
        <taxon>Arthropoda</taxon>
        <taxon>Hexapoda</taxon>
        <taxon>Insecta</taxon>
        <taxon>Pterygota</taxon>
        <taxon>Neoptera</taxon>
        <taxon>Polyneoptera</taxon>
        <taxon>Phasmatodea</taxon>
        <taxon>Verophasmatodea</taxon>
        <taxon>Anareolatae</taxon>
        <taxon>Phasmatidae</taxon>
        <taxon>Eurycanthinae</taxon>
        <taxon>Dryococelus</taxon>
    </lineage>
</organism>